<feature type="transmembrane region" description="Helical" evidence="8">
    <location>
        <begin position="36"/>
        <end position="56"/>
    </location>
</feature>
<keyword evidence="4" id="KW-1003">Cell membrane</keyword>
<dbReference type="Proteomes" id="UP000176101">
    <property type="component" value="Unassembled WGS sequence"/>
</dbReference>
<evidence type="ECO:0000313" key="9">
    <source>
        <dbReference type="EMBL" id="OEU96402.1"/>
    </source>
</evidence>
<feature type="transmembrane region" description="Helical" evidence="8">
    <location>
        <begin position="62"/>
        <end position="81"/>
    </location>
</feature>
<proteinExistence type="inferred from homology"/>
<accession>A0A1E7JXJ7</accession>
<feature type="transmembrane region" description="Helical" evidence="8">
    <location>
        <begin position="6"/>
        <end position="24"/>
    </location>
</feature>
<gene>
    <name evidence="9" type="ORF">AN216_20670</name>
</gene>
<sequence length="88" mass="9214">MNIVVMIALALLCVAALLLVVRLVRGPRVLDRIIAVDGLVTQIVAGATAAVAIYGYTSVLPVLLVLALLGFSGSVAAGRLVEEREDMR</sequence>
<comment type="caution">
    <text evidence="9">The sequence shown here is derived from an EMBL/GenBank/DDBJ whole genome shotgun (WGS) entry which is preliminary data.</text>
</comment>
<dbReference type="RefSeq" id="WP_070198191.1">
    <property type="nucleotide sequence ID" value="NZ_LJGU01000141.1"/>
</dbReference>
<evidence type="ECO:0000313" key="10">
    <source>
        <dbReference type="Proteomes" id="UP000176101"/>
    </source>
</evidence>
<comment type="subcellular location">
    <subcellularLocation>
        <location evidence="1">Cell membrane</location>
        <topology evidence="1">Multi-pass membrane protein</topology>
    </subcellularLocation>
</comment>
<reference evidence="9 10" key="1">
    <citation type="journal article" date="2016" name="Front. Microbiol.">
        <title>Comparative Genomics Analysis of Streptomyces Species Reveals Their Adaptation to the Marine Environment and Their Diversity at the Genomic Level.</title>
        <authorList>
            <person name="Tian X."/>
            <person name="Zhang Z."/>
            <person name="Yang T."/>
            <person name="Chen M."/>
            <person name="Li J."/>
            <person name="Chen F."/>
            <person name="Yang J."/>
            <person name="Li W."/>
            <person name="Zhang B."/>
            <person name="Zhang Z."/>
            <person name="Wu J."/>
            <person name="Zhang C."/>
            <person name="Long L."/>
            <person name="Xiao J."/>
        </authorList>
    </citation>
    <scope>NUCLEOTIDE SEQUENCE [LARGE SCALE GENOMIC DNA]</scope>
    <source>
        <strain evidence="9 10">SCSIO 02100</strain>
    </source>
</reference>
<dbReference type="EMBL" id="LJGU01000141">
    <property type="protein sequence ID" value="OEU96402.1"/>
    <property type="molecule type" value="Genomic_DNA"/>
</dbReference>
<evidence type="ECO:0000256" key="6">
    <source>
        <dbReference type="ARBA" id="ARBA00022989"/>
    </source>
</evidence>
<protein>
    <submittedName>
        <fullName evidence="9">Sodium:proton antiporter</fullName>
    </submittedName>
</protein>
<evidence type="ECO:0000256" key="4">
    <source>
        <dbReference type="ARBA" id="ARBA00022475"/>
    </source>
</evidence>
<evidence type="ECO:0000256" key="7">
    <source>
        <dbReference type="ARBA" id="ARBA00023136"/>
    </source>
</evidence>
<evidence type="ECO:0000256" key="1">
    <source>
        <dbReference type="ARBA" id="ARBA00004651"/>
    </source>
</evidence>
<organism evidence="9 10">
    <name type="scientific">Streptomyces oceani</name>
    <dbReference type="NCBI Taxonomy" id="1075402"/>
    <lineage>
        <taxon>Bacteria</taxon>
        <taxon>Bacillati</taxon>
        <taxon>Actinomycetota</taxon>
        <taxon>Actinomycetes</taxon>
        <taxon>Kitasatosporales</taxon>
        <taxon>Streptomycetaceae</taxon>
        <taxon>Streptomyces</taxon>
    </lineage>
</organism>
<dbReference type="STRING" id="1075402.AN216_20670"/>
<dbReference type="GO" id="GO:0005886">
    <property type="term" value="C:plasma membrane"/>
    <property type="evidence" value="ECO:0007669"/>
    <property type="project" value="UniProtKB-SubCell"/>
</dbReference>
<keyword evidence="7 8" id="KW-0472">Membrane</keyword>
<dbReference type="PANTHER" id="PTHR34702">
    <property type="entry name" value="NA(+)/H(+) ANTIPORTER SUBUNIT F1"/>
    <property type="match status" value="1"/>
</dbReference>
<keyword evidence="10" id="KW-1185">Reference proteome</keyword>
<name>A0A1E7JXJ7_9ACTN</name>
<dbReference type="PANTHER" id="PTHR34702:SF1">
    <property type="entry name" value="NA(+)_H(+) ANTIPORTER SUBUNIT F"/>
    <property type="match status" value="1"/>
</dbReference>
<dbReference type="GO" id="GO:0015385">
    <property type="term" value="F:sodium:proton antiporter activity"/>
    <property type="evidence" value="ECO:0007669"/>
    <property type="project" value="TreeGrafter"/>
</dbReference>
<keyword evidence="3" id="KW-0813">Transport</keyword>
<keyword evidence="5 8" id="KW-0812">Transmembrane</keyword>
<dbReference type="InterPro" id="IPR007208">
    <property type="entry name" value="MrpF/PhaF-like"/>
</dbReference>
<dbReference type="AlphaFoldDB" id="A0A1E7JXJ7"/>
<keyword evidence="6 8" id="KW-1133">Transmembrane helix</keyword>
<evidence type="ECO:0000256" key="2">
    <source>
        <dbReference type="ARBA" id="ARBA00009212"/>
    </source>
</evidence>
<evidence type="ECO:0000256" key="5">
    <source>
        <dbReference type="ARBA" id="ARBA00022692"/>
    </source>
</evidence>
<evidence type="ECO:0000256" key="8">
    <source>
        <dbReference type="SAM" id="Phobius"/>
    </source>
</evidence>
<evidence type="ECO:0000256" key="3">
    <source>
        <dbReference type="ARBA" id="ARBA00022448"/>
    </source>
</evidence>
<dbReference type="Pfam" id="PF04066">
    <property type="entry name" value="MrpF_PhaF"/>
    <property type="match status" value="1"/>
</dbReference>
<comment type="similarity">
    <text evidence="2">Belongs to the CPA3 antiporters (TC 2.A.63) subunit F family.</text>
</comment>